<evidence type="ECO:0000256" key="3">
    <source>
        <dbReference type="ARBA" id="ARBA00022989"/>
    </source>
</evidence>
<accession>A0A2M7FX71</accession>
<feature type="domain" description="O-antigen ligase-related" evidence="6">
    <location>
        <begin position="184"/>
        <end position="327"/>
    </location>
</feature>
<evidence type="ECO:0000313" key="7">
    <source>
        <dbReference type="EMBL" id="PIW13850.1"/>
    </source>
</evidence>
<dbReference type="PANTHER" id="PTHR37422">
    <property type="entry name" value="TEICHURONIC ACID BIOSYNTHESIS PROTEIN TUAE"/>
    <property type="match status" value="1"/>
</dbReference>
<dbReference type="SUPFAM" id="SSF48452">
    <property type="entry name" value="TPR-like"/>
    <property type="match status" value="1"/>
</dbReference>
<feature type="transmembrane region" description="Helical" evidence="5">
    <location>
        <begin position="198"/>
        <end position="213"/>
    </location>
</feature>
<feature type="transmembrane region" description="Helical" evidence="5">
    <location>
        <begin position="368"/>
        <end position="384"/>
    </location>
</feature>
<feature type="transmembrane region" description="Helical" evidence="5">
    <location>
        <begin position="225"/>
        <end position="242"/>
    </location>
</feature>
<keyword evidence="2 5" id="KW-0812">Transmembrane</keyword>
<dbReference type="AlphaFoldDB" id="A0A2M7FX71"/>
<evidence type="ECO:0000256" key="2">
    <source>
        <dbReference type="ARBA" id="ARBA00022692"/>
    </source>
</evidence>
<feature type="transmembrane region" description="Helical" evidence="5">
    <location>
        <begin position="29"/>
        <end position="49"/>
    </location>
</feature>
<feature type="transmembrane region" description="Helical" evidence="5">
    <location>
        <begin position="311"/>
        <end position="333"/>
    </location>
</feature>
<keyword evidence="4 5" id="KW-0472">Membrane</keyword>
<dbReference type="GO" id="GO:0016020">
    <property type="term" value="C:membrane"/>
    <property type="evidence" value="ECO:0007669"/>
    <property type="project" value="UniProtKB-SubCell"/>
</dbReference>
<feature type="transmembrane region" description="Helical" evidence="5">
    <location>
        <begin position="115"/>
        <end position="133"/>
    </location>
</feature>
<proteinExistence type="predicted"/>
<keyword evidence="3 5" id="KW-1133">Transmembrane helix</keyword>
<dbReference type="EMBL" id="PFFQ01000066">
    <property type="protein sequence ID" value="PIW13850.1"/>
    <property type="molecule type" value="Genomic_DNA"/>
</dbReference>
<evidence type="ECO:0000256" key="1">
    <source>
        <dbReference type="ARBA" id="ARBA00004141"/>
    </source>
</evidence>
<feature type="transmembrane region" description="Helical" evidence="5">
    <location>
        <begin position="405"/>
        <end position="424"/>
    </location>
</feature>
<protein>
    <recommendedName>
        <fullName evidence="6">O-antigen ligase-related domain-containing protein</fullName>
    </recommendedName>
</protein>
<feature type="transmembrane region" description="Helical" evidence="5">
    <location>
        <begin position="7"/>
        <end position="23"/>
    </location>
</feature>
<gene>
    <name evidence="7" type="ORF">COW36_24605</name>
</gene>
<dbReference type="InterPro" id="IPR011990">
    <property type="entry name" value="TPR-like_helical_dom_sf"/>
</dbReference>
<feature type="transmembrane region" description="Helical" evidence="5">
    <location>
        <begin position="153"/>
        <end position="169"/>
    </location>
</feature>
<dbReference type="InterPro" id="IPR051533">
    <property type="entry name" value="WaaL-like"/>
</dbReference>
<feature type="transmembrane region" description="Helical" evidence="5">
    <location>
        <begin position="61"/>
        <end position="79"/>
    </location>
</feature>
<feature type="transmembrane region" description="Helical" evidence="5">
    <location>
        <begin position="345"/>
        <end position="362"/>
    </location>
</feature>
<name>A0A2M7FX71_9BACT</name>
<organism evidence="7 8">
    <name type="scientific">bacterium (Candidatus Blackallbacteria) CG17_big_fil_post_rev_8_21_14_2_50_48_46</name>
    <dbReference type="NCBI Taxonomy" id="2014261"/>
    <lineage>
        <taxon>Bacteria</taxon>
        <taxon>Candidatus Blackallbacteria</taxon>
    </lineage>
</organism>
<feature type="transmembrane region" description="Helical" evidence="5">
    <location>
        <begin position="176"/>
        <end position="192"/>
    </location>
</feature>
<evidence type="ECO:0000313" key="8">
    <source>
        <dbReference type="Proteomes" id="UP000231019"/>
    </source>
</evidence>
<evidence type="ECO:0000256" key="5">
    <source>
        <dbReference type="SAM" id="Phobius"/>
    </source>
</evidence>
<dbReference type="Proteomes" id="UP000231019">
    <property type="component" value="Unassembled WGS sequence"/>
</dbReference>
<sequence>MRTTTQTYLIPIGLILLLFWSALEYGGRYLYGQTLAQTLTGGMVLLFVLHQIRTQTAQNRYPLILVTGLWFGALVLAWIFSINRLASLEELLRYLMYLLLPLLLFFNLKSQRMLNSLSLALVFAALTICAIGWLNSSGQDSKLTSTFNRTNDLAGYLIIVIPLALHLTLTLAKTKSRLFLGAISAILTSSLIVTQSRSSWLACLVSLLILAYFHRDKFKRPETPWLGGVMLLLILGGTALKWDHLAPRIQTLLSLSILQENATAWRLALLKGAWQIFLDFPILGTGPNTFSLIYPSYQNQLGYYSINPHNYYLQILAETGFFGFLAALLYIVYLMRTIKKTGNPLMPGVIAGLSASLFHTGFDIDWSVSAIPIIFFFLAGLGLAKPQEENDENFIPSPKAPASKILFQSLGLFAGLALMILPTMNQSSANAFAEAASAHEQNDKQKAQAALEKAIRLAPWPSGRHHALAAQIELEKKNYSKGLALIVKAMELDRYNTEYMKIAADLLIILGKNQEAETLLNKRIQTAPFHHPSYYSDLGDFLWQNKKPEQAYQWYIKGSQIFTDQKLKRYEHYTPSHRFQLFMLYQRLAQLSLFLKKTKEGETFASQAQDLLKNAGADMFVTSGLNNPIQAINHYWKNLRNDSIKLSLRPEIDIPAPGTDIEIKPQEILFLEAKRNIFSASLVYTLPIRPKGKQNWSLLYLHDDLQGTSDGWKIVNRMVLSPIKKP</sequence>
<dbReference type="Gene3D" id="1.25.40.10">
    <property type="entry name" value="Tetratricopeptide repeat domain"/>
    <property type="match status" value="1"/>
</dbReference>
<evidence type="ECO:0000259" key="6">
    <source>
        <dbReference type="Pfam" id="PF04932"/>
    </source>
</evidence>
<dbReference type="InterPro" id="IPR007016">
    <property type="entry name" value="O-antigen_ligase-rel_domated"/>
</dbReference>
<dbReference type="PANTHER" id="PTHR37422:SF13">
    <property type="entry name" value="LIPOPOLYSACCHARIDE BIOSYNTHESIS PROTEIN PA4999-RELATED"/>
    <property type="match status" value="1"/>
</dbReference>
<feature type="transmembrane region" description="Helical" evidence="5">
    <location>
        <begin position="91"/>
        <end position="108"/>
    </location>
</feature>
<dbReference type="Pfam" id="PF04932">
    <property type="entry name" value="Wzy_C"/>
    <property type="match status" value="1"/>
</dbReference>
<reference evidence="7 8" key="1">
    <citation type="submission" date="2017-09" db="EMBL/GenBank/DDBJ databases">
        <title>Depth-based differentiation of microbial function through sediment-hosted aquifers and enrichment of novel symbionts in the deep terrestrial subsurface.</title>
        <authorList>
            <person name="Probst A.J."/>
            <person name="Ladd B."/>
            <person name="Jarett J.K."/>
            <person name="Geller-Mcgrath D.E."/>
            <person name="Sieber C.M."/>
            <person name="Emerson J.B."/>
            <person name="Anantharaman K."/>
            <person name="Thomas B.C."/>
            <person name="Malmstrom R."/>
            <person name="Stieglmeier M."/>
            <person name="Klingl A."/>
            <person name="Woyke T."/>
            <person name="Ryan C.M."/>
            <person name="Banfield J.F."/>
        </authorList>
    </citation>
    <scope>NUCLEOTIDE SEQUENCE [LARGE SCALE GENOMIC DNA]</scope>
    <source>
        <strain evidence="7">CG17_big_fil_post_rev_8_21_14_2_50_48_46</strain>
    </source>
</reference>
<evidence type="ECO:0000256" key="4">
    <source>
        <dbReference type="ARBA" id="ARBA00023136"/>
    </source>
</evidence>
<comment type="caution">
    <text evidence="7">The sequence shown here is derived from an EMBL/GenBank/DDBJ whole genome shotgun (WGS) entry which is preliminary data.</text>
</comment>
<comment type="subcellular location">
    <subcellularLocation>
        <location evidence="1">Membrane</location>
        <topology evidence="1">Multi-pass membrane protein</topology>
    </subcellularLocation>
</comment>